<dbReference type="PANTHER" id="PTHR30532:SF24">
    <property type="entry name" value="FERRIC ENTEROBACTIN-BINDING PERIPLASMIC PROTEIN FEPB"/>
    <property type="match status" value="1"/>
</dbReference>
<evidence type="ECO:0000256" key="4">
    <source>
        <dbReference type="ARBA" id="ARBA00022496"/>
    </source>
</evidence>
<dbReference type="Pfam" id="PF01497">
    <property type="entry name" value="Peripla_BP_2"/>
    <property type="match status" value="1"/>
</dbReference>
<feature type="domain" description="Fe/B12 periplasmic-binding" evidence="6">
    <location>
        <begin position="42"/>
        <end position="312"/>
    </location>
</feature>
<dbReference type="EMBL" id="BSFH01000030">
    <property type="protein sequence ID" value="GLK64753.1"/>
    <property type="molecule type" value="Genomic_DNA"/>
</dbReference>
<comment type="caution">
    <text evidence="7">The sequence shown here is derived from an EMBL/GenBank/DDBJ whole genome shotgun (WGS) entry which is preliminary data.</text>
</comment>
<keyword evidence="3" id="KW-0813">Transport</keyword>
<organism evidence="7 8">
    <name type="scientific">Paracoccus kondratievae</name>
    <dbReference type="NCBI Taxonomy" id="135740"/>
    <lineage>
        <taxon>Bacteria</taxon>
        <taxon>Pseudomonadati</taxon>
        <taxon>Pseudomonadota</taxon>
        <taxon>Alphaproteobacteria</taxon>
        <taxon>Rhodobacterales</taxon>
        <taxon>Paracoccaceae</taxon>
        <taxon>Paracoccus</taxon>
    </lineage>
</organism>
<comment type="subcellular location">
    <subcellularLocation>
        <location evidence="1">Cell envelope</location>
    </subcellularLocation>
</comment>
<dbReference type="GO" id="GO:0030288">
    <property type="term" value="C:outer membrane-bounded periplasmic space"/>
    <property type="evidence" value="ECO:0007669"/>
    <property type="project" value="TreeGrafter"/>
</dbReference>
<accession>A0AAD3RTP6</accession>
<comment type="similarity">
    <text evidence="2">Belongs to the bacterial solute-binding protein 8 family.</text>
</comment>
<reference evidence="7" key="2">
    <citation type="submission" date="2023-01" db="EMBL/GenBank/DDBJ databases">
        <authorList>
            <person name="Sun Q."/>
            <person name="Evtushenko L."/>
        </authorList>
    </citation>
    <scope>NUCLEOTIDE SEQUENCE</scope>
    <source>
        <strain evidence="7">VKM B-2222</strain>
    </source>
</reference>
<dbReference type="Proteomes" id="UP001143349">
    <property type="component" value="Unassembled WGS sequence"/>
</dbReference>
<keyword evidence="8" id="KW-1185">Reference proteome</keyword>
<evidence type="ECO:0000256" key="3">
    <source>
        <dbReference type="ARBA" id="ARBA00022448"/>
    </source>
</evidence>
<evidence type="ECO:0000313" key="7">
    <source>
        <dbReference type="EMBL" id="GLK64753.1"/>
    </source>
</evidence>
<dbReference type="AlphaFoldDB" id="A0AAD3RTP6"/>
<evidence type="ECO:0000313" key="8">
    <source>
        <dbReference type="Proteomes" id="UP001143349"/>
    </source>
</evidence>
<dbReference type="InterPro" id="IPR051313">
    <property type="entry name" value="Bact_iron-sidero_bind"/>
</dbReference>
<name>A0AAD3RTP6_9RHOB</name>
<dbReference type="GO" id="GO:1901678">
    <property type="term" value="P:iron coordination entity transport"/>
    <property type="evidence" value="ECO:0007669"/>
    <property type="project" value="UniProtKB-ARBA"/>
</dbReference>
<evidence type="ECO:0000259" key="6">
    <source>
        <dbReference type="PROSITE" id="PS50983"/>
    </source>
</evidence>
<evidence type="ECO:0000256" key="5">
    <source>
        <dbReference type="ARBA" id="ARBA00022729"/>
    </source>
</evidence>
<dbReference type="SUPFAM" id="SSF53807">
    <property type="entry name" value="Helical backbone' metal receptor"/>
    <property type="match status" value="1"/>
</dbReference>
<gene>
    <name evidence="7" type="ORF">GCM10017635_22240</name>
</gene>
<reference evidence="7" key="1">
    <citation type="journal article" date="2014" name="Int. J. Syst. Evol. Microbiol.">
        <title>Complete genome sequence of Corynebacterium casei LMG S-19264T (=DSM 44701T), isolated from a smear-ripened cheese.</title>
        <authorList>
            <consortium name="US DOE Joint Genome Institute (JGI-PGF)"/>
            <person name="Walter F."/>
            <person name="Albersmeier A."/>
            <person name="Kalinowski J."/>
            <person name="Ruckert C."/>
        </authorList>
    </citation>
    <scope>NUCLEOTIDE SEQUENCE</scope>
    <source>
        <strain evidence="7">VKM B-2222</strain>
    </source>
</reference>
<proteinExistence type="inferred from homology"/>
<evidence type="ECO:0000256" key="1">
    <source>
        <dbReference type="ARBA" id="ARBA00004196"/>
    </source>
</evidence>
<keyword evidence="4" id="KW-0408">Iron</keyword>
<keyword evidence="5" id="KW-0732">Signal</keyword>
<dbReference type="PROSITE" id="PS50983">
    <property type="entry name" value="FE_B12_PBP"/>
    <property type="match status" value="1"/>
</dbReference>
<dbReference type="PANTHER" id="PTHR30532">
    <property type="entry name" value="IRON III DICITRATE-BINDING PERIPLASMIC PROTEIN"/>
    <property type="match status" value="1"/>
</dbReference>
<evidence type="ECO:0000256" key="2">
    <source>
        <dbReference type="ARBA" id="ARBA00008814"/>
    </source>
</evidence>
<dbReference type="Gene3D" id="3.40.50.1980">
    <property type="entry name" value="Nitrogenase molybdenum iron protein domain"/>
    <property type="match status" value="2"/>
</dbReference>
<dbReference type="NCBIfam" id="NF008200">
    <property type="entry name" value="PRK10957.1"/>
    <property type="match status" value="1"/>
</dbReference>
<dbReference type="InterPro" id="IPR002491">
    <property type="entry name" value="ABC_transptr_periplasmic_BD"/>
</dbReference>
<dbReference type="RefSeq" id="WP_271179840.1">
    <property type="nucleotide sequence ID" value="NZ_BSFH01000030.1"/>
</dbReference>
<sequence length="312" mass="33441">MLIRLVPLILAFVLPAVAYAEGWPRKITDALGEVTIAEPPQHIVSTSPSLTGILLAIDAPLAATASALIGPLTDDKGFFLQWAAVADQRGVEVLYPNLDFDIEALMLQEPDLVVASSTGGDNILPYLEQLRAQNVPVVVLDYANDGWEDLAHTLGRATGHEKDAARVTGDFARQAAETRAGLVLPAGDASIVSYNFAGTYAVSTPDSPQARVLKALGFSIAGLPQVMRGEVSRSADFDFVSHENLSAAIAGDSVFLLNGTERTVQEFIADPVLANLPAVREGRVYPLGPHSFRVDYYSALQIIETVAPYFRK</sequence>
<keyword evidence="4" id="KW-0410">Iron transport</keyword>
<keyword evidence="4" id="KW-0406">Ion transport</keyword>
<protein>
    <submittedName>
        <fullName evidence="7">Fe2+-enterobactin ABC transporter substrate-binding protein</fullName>
    </submittedName>
</protein>